<dbReference type="Proteomes" id="UP000326759">
    <property type="component" value="Unassembled WGS sequence"/>
</dbReference>
<comment type="caution">
    <text evidence="2">The sequence shown here is derived from an EMBL/GenBank/DDBJ whole genome shotgun (WGS) entry which is preliminary data.</text>
</comment>
<keyword evidence="3" id="KW-1185">Reference proteome</keyword>
<evidence type="ECO:0000313" key="2">
    <source>
        <dbReference type="EMBL" id="KAB7506933.1"/>
    </source>
</evidence>
<feature type="compositionally biased region" description="Polar residues" evidence="1">
    <location>
        <begin position="468"/>
        <end position="482"/>
    </location>
</feature>
<dbReference type="PANTHER" id="PTHR15829">
    <property type="entry name" value="PROTEIN KINASE PKN/PRK1, EFFECTOR"/>
    <property type="match status" value="1"/>
</dbReference>
<evidence type="ECO:0000313" key="3">
    <source>
        <dbReference type="Proteomes" id="UP000326759"/>
    </source>
</evidence>
<gene>
    <name evidence="2" type="primary">FAM65A</name>
    <name evidence="2" type="ORF">Anas_00640</name>
</gene>
<dbReference type="OrthoDB" id="9999654at2759"/>
<feature type="compositionally biased region" description="Low complexity" evidence="1">
    <location>
        <begin position="9"/>
        <end position="33"/>
    </location>
</feature>
<feature type="region of interest" description="Disordered" evidence="1">
    <location>
        <begin position="1"/>
        <end position="33"/>
    </location>
</feature>
<protein>
    <submittedName>
        <fullName evidence="2">Protein FAM65A</fullName>
    </submittedName>
</protein>
<accession>A0A5N5TL85</accession>
<dbReference type="InterPro" id="IPR016024">
    <property type="entry name" value="ARM-type_fold"/>
</dbReference>
<evidence type="ECO:0000256" key="1">
    <source>
        <dbReference type="SAM" id="MobiDB-lite"/>
    </source>
</evidence>
<feature type="compositionally biased region" description="Basic and acidic residues" evidence="1">
    <location>
        <begin position="427"/>
        <end position="467"/>
    </location>
</feature>
<name>A0A5N5TL85_9CRUS</name>
<dbReference type="SUPFAM" id="SSF48371">
    <property type="entry name" value="ARM repeat"/>
    <property type="match status" value="1"/>
</dbReference>
<dbReference type="InterPro" id="IPR026136">
    <property type="entry name" value="RIPOR3"/>
</dbReference>
<proteinExistence type="predicted"/>
<dbReference type="PANTHER" id="PTHR15829:SF13">
    <property type="entry name" value="FAM65 N-TERMINAL DOMAIN-CONTAINING PROTEIN"/>
    <property type="match status" value="1"/>
</dbReference>
<reference evidence="2 3" key="1">
    <citation type="journal article" date="2019" name="PLoS Biol.">
        <title>Sex chromosomes control vertical transmission of feminizing Wolbachia symbionts in an isopod.</title>
        <authorList>
            <person name="Becking T."/>
            <person name="Chebbi M.A."/>
            <person name="Giraud I."/>
            <person name="Moumen B."/>
            <person name="Laverre T."/>
            <person name="Caubet Y."/>
            <person name="Peccoud J."/>
            <person name="Gilbert C."/>
            <person name="Cordaux R."/>
        </authorList>
    </citation>
    <scope>NUCLEOTIDE SEQUENCE [LARGE SCALE GENOMIC DNA]</scope>
    <source>
        <strain evidence="2">ANa2</strain>
        <tissue evidence="2">Whole body excluding digestive tract and cuticle</tissue>
    </source>
</reference>
<dbReference type="EMBL" id="SEYY01000585">
    <property type="protein sequence ID" value="KAB7506933.1"/>
    <property type="molecule type" value="Genomic_DNA"/>
</dbReference>
<feature type="region of interest" description="Disordered" evidence="1">
    <location>
        <begin position="427"/>
        <end position="490"/>
    </location>
</feature>
<sequence length="557" mass="61799">MSRSFPNLSSHSPYSHSPHTHSPNSPAQSQVLSQSLSHQLNLLTAAEQEQGKWADPQTWDCTVPSTLPKVVSRLRTCLEDIQGQFPQLHSLEEAVLELHDMCKQCRSRRDSNTSEISLSVESALECFDFLNAECDDDFADDNPEECLAKNQKESLVVLNGKDFSEPPPVLVTSSAQLDAFLLIHLQHSLHLIQDLGSFGPLRKKETESLIKLEDEGKLLEIILSHRHNFDTLRPQHIMPIPHLQVLWDSVTSGEDWCVSGKAVVNGLLPVVSSLLEPDDHETPIKVLEELVRQMTDSEIYSDCLTVTAGHFLAHLVKPLQETVPHISASLNCSSLLAQRDPNSIEKGLSLLKIPNVLHTKLISQHFLGPLEYSSLVTSYINKIKNIDEALSALFDNCLLLLESTSPSERSAASTLLGHIFPLLPSKKEEKSNKDNKNEIIKEGKNSNDDAILDVKETPKTNDDKKESSSIGQNDNVSISKSIPNPIHKIPKRNDFAHPIAILSFLQQNDPSQEVRNSARLSLLNLGSQGQEALHQVQLSSHGFQGLAVKEGREKTKT</sequence>
<organism evidence="2 3">
    <name type="scientific">Armadillidium nasatum</name>
    <dbReference type="NCBI Taxonomy" id="96803"/>
    <lineage>
        <taxon>Eukaryota</taxon>
        <taxon>Metazoa</taxon>
        <taxon>Ecdysozoa</taxon>
        <taxon>Arthropoda</taxon>
        <taxon>Crustacea</taxon>
        <taxon>Multicrustacea</taxon>
        <taxon>Malacostraca</taxon>
        <taxon>Eumalacostraca</taxon>
        <taxon>Peracarida</taxon>
        <taxon>Isopoda</taxon>
        <taxon>Oniscidea</taxon>
        <taxon>Crinocheta</taxon>
        <taxon>Armadillidiidae</taxon>
        <taxon>Armadillidium</taxon>
    </lineage>
</organism>
<dbReference type="AlphaFoldDB" id="A0A5N5TL85"/>